<dbReference type="RefSeq" id="WP_244016498.1">
    <property type="nucleotide sequence ID" value="NZ_JALHLF010000002.1"/>
</dbReference>
<dbReference type="InterPro" id="IPR036390">
    <property type="entry name" value="WH_DNA-bd_sf"/>
</dbReference>
<evidence type="ECO:0000259" key="4">
    <source>
        <dbReference type="PROSITE" id="PS50949"/>
    </source>
</evidence>
<evidence type="ECO:0000256" key="2">
    <source>
        <dbReference type="ARBA" id="ARBA00023125"/>
    </source>
</evidence>
<dbReference type="PROSITE" id="PS50949">
    <property type="entry name" value="HTH_GNTR"/>
    <property type="match status" value="1"/>
</dbReference>
<accession>A0ABT0B950</accession>
<dbReference type="SMART" id="SM00345">
    <property type="entry name" value="HTH_GNTR"/>
    <property type="match status" value="1"/>
</dbReference>
<dbReference type="SUPFAM" id="SSF48008">
    <property type="entry name" value="GntR ligand-binding domain-like"/>
    <property type="match status" value="1"/>
</dbReference>
<protein>
    <submittedName>
        <fullName evidence="5">GntR family transcriptional regulator</fullName>
    </submittedName>
</protein>
<evidence type="ECO:0000313" key="5">
    <source>
        <dbReference type="EMBL" id="MCJ2181383.1"/>
    </source>
</evidence>
<comment type="caution">
    <text evidence="5">The sequence shown here is derived from an EMBL/GenBank/DDBJ whole genome shotgun (WGS) entry which is preliminary data.</text>
</comment>
<keyword evidence="2" id="KW-0238">DNA-binding</keyword>
<dbReference type="EMBL" id="JALHLF010000002">
    <property type="protein sequence ID" value="MCJ2181383.1"/>
    <property type="molecule type" value="Genomic_DNA"/>
</dbReference>
<dbReference type="Gene3D" id="1.10.10.10">
    <property type="entry name" value="Winged helix-like DNA-binding domain superfamily/Winged helix DNA-binding domain"/>
    <property type="match status" value="1"/>
</dbReference>
<feature type="domain" description="HTH gntR-type" evidence="4">
    <location>
        <begin position="11"/>
        <end position="78"/>
    </location>
</feature>
<dbReference type="PANTHER" id="PTHR43537">
    <property type="entry name" value="TRANSCRIPTIONAL REGULATOR, GNTR FAMILY"/>
    <property type="match status" value="1"/>
</dbReference>
<keyword evidence="3" id="KW-0804">Transcription</keyword>
<dbReference type="Proteomes" id="UP001162881">
    <property type="component" value="Unassembled WGS sequence"/>
</dbReference>
<evidence type="ECO:0000256" key="3">
    <source>
        <dbReference type="ARBA" id="ARBA00023163"/>
    </source>
</evidence>
<keyword evidence="1" id="KW-0805">Transcription regulation</keyword>
<gene>
    <name evidence="5" type="ORF">MTR62_01480</name>
</gene>
<evidence type="ECO:0000256" key="1">
    <source>
        <dbReference type="ARBA" id="ARBA00023015"/>
    </source>
</evidence>
<dbReference type="SUPFAM" id="SSF46785">
    <property type="entry name" value="Winged helix' DNA-binding domain"/>
    <property type="match status" value="1"/>
</dbReference>
<organism evidence="5 6">
    <name type="scientific">Novosphingobium organovorum</name>
    <dbReference type="NCBI Taxonomy" id="2930092"/>
    <lineage>
        <taxon>Bacteria</taxon>
        <taxon>Pseudomonadati</taxon>
        <taxon>Pseudomonadota</taxon>
        <taxon>Alphaproteobacteria</taxon>
        <taxon>Sphingomonadales</taxon>
        <taxon>Sphingomonadaceae</taxon>
        <taxon>Novosphingobium</taxon>
    </lineage>
</organism>
<dbReference type="SMART" id="SM00895">
    <property type="entry name" value="FCD"/>
    <property type="match status" value="1"/>
</dbReference>
<dbReference type="InterPro" id="IPR000524">
    <property type="entry name" value="Tscrpt_reg_HTH_GntR"/>
</dbReference>
<dbReference type="InterPro" id="IPR036388">
    <property type="entry name" value="WH-like_DNA-bd_sf"/>
</dbReference>
<proteinExistence type="predicted"/>
<sequence length="221" mass="24675">MSSSTGKGPCEAVSERVASLLARRILNAELPAGARIKQDELAEELSISRIPVRDALRILEARGLVTMRANAGARVVVLNENDVRSSFDIRERIEPLLLADSLSRFTAQDIAELRALLDEREASPDLAGIMEQGRAFHWMTYRRHASPLLASILERVWDVMHSYVLVAHRAMEAEQRAVALRSHGFEHEVLYQAIARGEVETAQAALVLHIRRVRAAVIDTR</sequence>
<dbReference type="PRINTS" id="PR00035">
    <property type="entry name" value="HTHGNTR"/>
</dbReference>
<reference evidence="5" key="1">
    <citation type="submission" date="2022-03" db="EMBL/GenBank/DDBJ databases">
        <title>Identification of a novel bacterium isolated from mangrove sediments.</title>
        <authorList>
            <person name="Pan X."/>
        </authorList>
    </citation>
    <scope>NUCLEOTIDE SEQUENCE</scope>
    <source>
        <strain evidence="5">B1949</strain>
    </source>
</reference>
<keyword evidence="6" id="KW-1185">Reference proteome</keyword>
<dbReference type="Pfam" id="PF00392">
    <property type="entry name" value="GntR"/>
    <property type="match status" value="1"/>
</dbReference>
<dbReference type="CDD" id="cd07377">
    <property type="entry name" value="WHTH_GntR"/>
    <property type="match status" value="1"/>
</dbReference>
<evidence type="ECO:0000313" key="6">
    <source>
        <dbReference type="Proteomes" id="UP001162881"/>
    </source>
</evidence>
<dbReference type="PANTHER" id="PTHR43537:SF24">
    <property type="entry name" value="GLUCONATE OPERON TRANSCRIPTIONAL REPRESSOR"/>
    <property type="match status" value="1"/>
</dbReference>
<name>A0ABT0B950_9SPHN</name>
<dbReference type="Pfam" id="PF07729">
    <property type="entry name" value="FCD"/>
    <property type="match status" value="1"/>
</dbReference>
<dbReference type="InterPro" id="IPR008920">
    <property type="entry name" value="TF_FadR/GntR_C"/>
</dbReference>
<dbReference type="Gene3D" id="1.20.120.530">
    <property type="entry name" value="GntR ligand-binding domain-like"/>
    <property type="match status" value="1"/>
</dbReference>
<dbReference type="InterPro" id="IPR011711">
    <property type="entry name" value="GntR_C"/>
</dbReference>